<sequence length="540" mass="60181">MQSGTKNDESSMHHRKRQRRAECAWADLADELVSHIASFLDERSLAKLGCTEHRTRQVCLDDRLWKRLYWRDFGPCLCATTNTPCLVGAARAFLGGDIHDCVSSWVTDPQPWVCEPGRRVPRDDHWRHTPPWEWHDLFGAGFSTCPHHWPPERLGDHRWAYASMLAPEGRFGRFPDVPLRRVGRVHGANAASFGLPLSFSHGKVTYSGDFDDDGRPCGWGTIIVIVDNTTVVCRISGQWSAGRLDGWASMWRYDMTIRSYFQGHYCDGKRHGRGLEIKAGTEVYDGEWQDDRRKGSGVARTSGKLIRYGPASGTAQDDLGVVYRCDGSVAFAGRFAGDEPRHGDLYDASGFLVYTGTVSRKLEIIYSGTVYLADGTTLSIDLSGTRSLATITYPDGDTLHCVFPPCTTANTRRDPVVIRRFAYSPAANADLAGTVLDGPWQILTTRPDTAGDGDSVFGGHFDRHRQPHALDVVVTRLAEDPVDADQRLCATRALCDFVFWPLSDGTAAQDNVRGRFLDHMAAHYGGRWLVCREVANATRW</sequence>
<proteinExistence type="predicted"/>
<dbReference type="Proteomes" id="UP000249287">
    <property type="component" value="Segment"/>
</dbReference>
<dbReference type="Pfam" id="PF12937">
    <property type="entry name" value="F-box-like"/>
    <property type="match status" value="1"/>
</dbReference>
<dbReference type="Gene3D" id="1.20.1280.50">
    <property type="match status" value="1"/>
</dbReference>
<dbReference type="PANTHER" id="PTHR23084:SF263">
    <property type="entry name" value="MORN REPEAT-CONTAINING PROTEIN 1"/>
    <property type="match status" value="1"/>
</dbReference>
<accession>A0A2U7UD67</accession>
<feature type="domain" description="F-box" evidence="2">
    <location>
        <begin position="30"/>
        <end position="69"/>
    </location>
</feature>
<dbReference type="RefSeq" id="YP_009482379.1">
    <property type="nucleotide sequence ID" value="NC_037666.1"/>
</dbReference>
<evidence type="ECO:0000256" key="1">
    <source>
        <dbReference type="ARBA" id="ARBA00022737"/>
    </source>
</evidence>
<evidence type="ECO:0000259" key="2">
    <source>
        <dbReference type="Pfam" id="PF12937"/>
    </source>
</evidence>
<dbReference type="KEGG" id="vg:36843089"/>
<keyword evidence="1" id="KW-0677">Repeat</keyword>
<dbReference type="Gene3D" id="2.20.110.10">
    <property type="entry name" value="Histone H3 K4-specific methyltransferase SET7/9 N-terminal domain"/>
    <property type="match status" value="1"/>
</dbReference>
<dbReference type="SUPFAM" id="SSF82185">
    <property type="entry name" value="Histone H3 K4-specific methyltransferase SET7/9 N-terminal domain"/>
    <property type="match status" value="1"/>
</dbReference>
<dbReference type="InterPro" id="IPR003409">
    <property type="entry name" value="MORN"/>
</dbReference>
<name>A0A2U7UD67_9VIRU</name>
<dbReference type="InterPro" id="IPR036047">
    <property type="entry name" value="F-box-like_dom_sf"/>
</dbReference>
<evidence type="ECO:0000313" key="3">
    <source>
        <dbReference type="EMBL" id="AVK76376.1"/>
    </source>
</evidence>
<organism evidence="3">
    <name type="scientific">Pandoravirus neocaledonia</name>
    <dbReference type="NCBI Taxonomy" id="2107708"/>
    <lineage>
        <taxon>Viruses</taxon>
        <taxon>Pandoravirus</taxon>
    </lineage>
</organism>
<dbReference type="SUPFAM" id="SSF81383">
    <property type="entry name" value="F-box domain"/>
    <property type="match status" value="1"/>
</dbReference>
<dbReference type="InterPro" id="IPR001810">
    <property type="entry name" value="F-box_dom"/>
</dbReference>
<gene>
    <name evidence="3" type="ORF">pneo_cds_769</name>
</gene>
<dbReference type="SMART" id="SM00698">
    <property type="entry name" value="MORN"/>
    <property type="match status" value="2"/>
</dbReference>
<dbReference type="GeneID" id="36843089"/>
<dbReference type="PANTHER" id="PTHR23084">
    <property type="entry name" value="PHOSPHATIDYLINOSITOL-4-PHOSPHATE 5-KINASE RELATED"/>
    <property type="match status" value="1"/>
</dbReference>
<protein>
    <submittedName>
        <fullName evidence="3">F-box domain containing protein</fullName>
    </submittedName>
</protein>
<dbReference type="EMBL" id="MG011690">
    <property type="protein sequence ID" value="AVK76376.1"/>
    <property type="molecule type" value="Genomic_DNA"/>
</dbReference>
<reference evidence="3" key="1">
    <citation type="journal article" date="2018" name="Nat. Commun.">
        <title>Diversity and evolution of the emerging Pandoraviridae family.</title>
        <authorList>
            <person name="Legendre M."/>
            <person name="Fabre E."/>
            <person name="Poirot O."/>
            <person name="Jeudy S."/>
            <person name="Lartigue A."/>
            <person name="Alempic J.M."/>
            <person name="Beucher L."/>
            <person name="Philippe N."/>
            <person name="Bertaux L."/>
            <person name="Christo-Foroux E."/>
            <person name="Labadie K."/>
            <person name="Coute Y."/>
            <person name="Abergel C."/>
            <person name="Claverie J.M."/>
        </authorList>
    </citation>
    <scope>NUCLEOTIDE SEQUENCE [LARGE SCALE GENOMIC DNA]</scope>
    <source>
        <strain evidence="3">Neocaledonia</strain>
    </source>
</reference>